<feature type="domain" description="Inhibitor I9" evidence="9">
    <location>
        <begin position="28"/>
        <end position="103"/>
    </location>
</feature>
<protein>
    <submittedName>
        <fullName evidence="12">Subtilisin-like serine-protease S</fullName>
    </submittedName>
</protein>
<feature type="active site" description="Charge relay system" evidence="6">
    <location>
        <position position="139"/>
    </location>
</feature>
<feature type="domain" description="Subtilisin-like protease fibronectin type-III" evidence="10">
    <location>
        <begin position="657"/>
        <end position="752"/>
    </location>
</feature>
<dbReference type="Gene3D" id="3.30.70.80">
    <property type="entry name" value="Peptidase S8 propeptide/proteinase inhibitor I9"/>
    <property type="match status" value="1"/>
</dbReference>
<keyword evidence="11" id="KW-1185">Reference proteome</keyword>
<dbReference type="GeneID" id="113720387"/>
<feature type="domain" description="Peptidase S8/S53" evidence="8">
    <location>
        <begin position="131"/>
        <end position="579"/>
    </location>
</feature>
<evidence type="ECO:0000256" key="2">
    <source>
        <dbReference type="ARBA" id="ARBA00022670"/>
    </source>
</evidence>
<dbReference type="PRINTS" id="PR00723">
    <property type="entry name" value="SUBTILISIN"/>
</dbReference>
<dbReference type="PROSITE" id="PS51892">
    <property type="entry name" value="SUBTILASE"/>
    <property type="match status" value="1"/>
</dbReference>
<dbReference type="SUPFAM" id="SSF52743">
    <property type="entry name" value="Subtilisin-like"/>
    <property type="match status" value="1"/>
</dbReference>
<dbReference type="InterPro" id="IPR015500">
    <property type="entry name" value="Peptidase_S8_subtilisin-rel"/>
</dbReference>
<reference evidence="12" key="2">
    <citation type="submission" date="2025-08" db="UniProtKB">
        <authorList>
            <consortium name="RefSeq"/>
        </authorList>
    </citation>
    <scope>IDENTIFICATION</scope>
    <source>
        <tissue evidence="12">Leaves</tissue>
    </source>
</reference>
<dbReference type="Pfam" id="PF00082">
    <property type="entry name" value="Peptidase_S8"/>
    <property type="match status" value="1"/>
</dbReference>
<name>A0ABM4WJW4_COFAR</name>
<feature type="signal peptide" evidence="7">
    <location>
        <begin position="1"/>
        <end position="20"/>
    </location>
</feature>
<reference evidence="11" key="1">
    <citation type="journal article" date="2025" name="Foods">
        <title>Unveiling the Microbial Signatures of Arabica Coffee Cherries: Insights into Ripeness Specific Diversity, Functional Traits, and Implications for Quality and Safety.</title>
        <authorList>
            <consortium name="RefSeq"/>
            <person name="Tenea G.N."/>
            <person name="Cifuentes V."/>
            <person name="Reyes P."/>
            <person name="Cevallos-Vallejos M."/>
        </authorList>
    </citation>
    <scope>NUCLEOTIDE SEQUENCE [LARGE SCALE GENOMIC DNA]</scope>
</reference>
<dbReference type="Gene3D" id="2.60.40.2310">
    <property type="match status" value="1"/>
</dbReference>
<evidence type="ECO:0000256" key="3">
    <source>
        <dbReference type="ARBA" id="ARBA00022729"/>
    </source>
</evidence>
<dbReference type="InterPro" id="IPR010259">
    <property type="entry name" value="S8pro/Inhibitor_I9"/>
</dbReference>
<evidence type="ECO:0000256" key="1">
    <source>
        <dbReference type="ARBA" id="ARBA00011073"/>
    </source>
</evidence>
<accession>A0ABM4WJW4</accession>
<evidence type="ECO:0000256" key="4">
    <source>
        <dbReference type="ARBA" id="ARBA00022801"/>
    </source>
</evidence>
<feature type="active site" description="Charge relay system" evidence="6">
    <location>
        <position position="543"/>
    </location>
</feature>
<evidence type="ECO:0000313" key="11">
    <source>
        <dbReference type="Proteomes" id="UP001652660"/>
    </source>
</evidence>
<organism evidence="11 12">
    <name type="scientific">Coffea arabica</name>
    <name type="common">Arabian coffee</name>
    <dbReference type="NCBI Taxonomy" id="13443"/>
    <lineage>
        <taxon>Eukaryota</taxon>
        <taxon>Viridiplantae</taxon>
        <taxon>Streptophyta</taxon>
        <taxon>Embryophyta</taxon>
        <taxon>Tracheophyta</taxon>
        <taxon>Spermatophyta</taxon>
        <taxon>Magnoliopsida</taxon>
        <taxon>eudicotyledons</taxon>
        <taxon>Gunneridae</taxon>
        <taxon>Pentapetalae</taxon>
        <taxon>asterids</taxon>
        <taxon>lamiids</taxon>
        <taxon>Gentianales</taxon>
        <taxon>Rubiaceae</taxon>
        <taxon>Ixoroideae</taxon>
        <taxon>Gardenieae complex</taxon>
        <taxon>Bertiereae - Coffeeae clade</taxon>
        <taxon>Coffeeae</taxon>
        <taxon>Coffea</taxon>
    </lineage>
</organism>
<dbReference type="InterPro" id="IPR036852">
    <property type="entry name" value="Peptidase_S8/S53_dom_sf"/>
</dbReference>
<dbReference type="InterPro" id="IPR034197">
    <property type="entry name" value="Peptidases_S8_3"/>
</dbReference>
<dbReference type="PANTHER" id="PTHR10795">
    <property type="entry name" value="PROPROTEIN CONVERTASE SUBTILISIN/KEXIN"/>
    <property type="match status" value="1"/>
</dbReference>
<dbReference type="InterPro" id="IPR037045">
    <property type="entry name" value="S8pro/Inhibitor_I9_sf"/>
</dbReference>
<proteinExistence type="inferred from homology"/>
<dbReference type="RefSeq" id="XP_071932075.1">
    <property type="nucleotide sequence ID" value="XM_072075974.1"/>
</dbReference>
<feature type="chain" id="PRO_5047120320" evidence="7">
    <location>
        <begin position="21"/>
        <end position="757"/>
    </location>
</feature>
<dbReference type="InterPro" id="IPR000209">
    <property type="entry name" value="Peptidase_S8/S53_dom"/>
</dbReference>
<feature type="active site" description="Charge relay system" evidence="6">
    <location>
        <position position="214"/>
    </location>
</feature>
<evidence type="ECO:0000259" key="9">
    <source>
        <dbReference type="Pfam" id="PF05922"/>
    </source>
</evidence>
<evidence type="ECO:0000256" key="7">
    <source>
        <dbReference type="SAM" id="SignalP"/>
    </source>
</evidence>
<dbReference type="Gene3D" id="3.50.30.30">
    <property type="match status" value="1"/>
</dbReference>
<keyword evidence="2 6" id="KW-0645">Protease</keyword>
<dbReference type="InterPro" id="IPR022398">
    <property type="entry name" value="Peptidase_S8_His-AS"/>
</dbReference>
<keyword evidence="4 6" id="KW-0378">Hydrolase</keyword>
<dbReference type="InterPro" id="IPR045051">
    <property type="entry name" value="SBT"/>
</dbReference>
<dbReference type="Pfam" id="PF05922">
    <property type="entry name" value="Inhibitor_I9"/>
    <property type="match status" value="1"/>
</dbReference>
<keyword evidence="5 6" id="KW-0720">Serine protease</keyword>
<dbReference type="CDD" id="cd04852">
    <property type="entry name" value="Peptidases_S8_3"/>
    <property type="match status" value="1"/>
</dbReference>
<dbReference type="Pfam" id="PF17766">
    <property type="entry name" value="fn3_6"/>
    <property type="match status" value="1"/>
</dbReference>
<evidence type="ECO:0000259" key="10">
    <source>
        <dbReference type="Pfam" id="PF17766"/>
    </source>
</evidence>
<evidence type="ECO:0000259" key="8">
    <source>
        <dbReference type="Pfam" id="PF00082"/>
    </source>
</evidence>
<sequence>MKIHKLFALFLILRFGYIHAISTDAKHYIVYMGNHAHPSSESVIKDNHHMLASVIGSYEGAQDVIHHHYTKSFRGFSAMLTADQAQRLAEEESVVSVFQSKINKVQTTHSWKFLKVDSIQQYNHLPIKVKSDVIVGVIDSGIWPESKSFSDHGLGPVPKKFKGKCVPGEMFTLANCNRKIIGARYYFKGFEAQVGPLESFNGTFFRSARDSDGHGTHVASIVAGSLVPDVSLIEAAKGTARGGVPSARLAIYRACWFDICTDADMLSALDDAIHDGVDVLSTAVGPQPPQPSYFHDAVSIGAFHAFQKGILVSASVGNGFFAQTATNVAPWILTVAASTMDREFQSNIGLGNSKIIKGFGLNPSNLESASGLIAGSDAAAPGIPPRNASFCQINSLDPNLVKGKIVVCTVEKITDNATQLGVYTRNIGGVGMILVEPLAQDLVFQFGTQATLIGQDELEEIQKYIATERNPVAAIYQTKTVLATKPAPEIAAFSSKGPNIITPDIIKPDIAAPGVNILAAWSPVALFFSGLHPVDYDVISGSSLAAAHVAAVAAIIKTSHPSWSPAAIKSAMMTTATVLDNTGNCIRRHPDDTCATPFDYGSGHVNPVAAIQPGLIYDLDSNDVIDFLCSYGATAAQLKNLTSQIFRCKSPSRPSYDFNYPSIGVSNMNGSLSVQRTVTYYGKGSTQYISKIEQPSGVHVTVTPSVLKFTNAGDKMSFTANFTPSKASNGSFVFGALTWSNAIHTVRSPIAVNVLSL</sequence>
<dbReference type="CDD" id="cd02120">
    <property type="entry name" value="PA_subtilisin_like"/>
    <property type="match status" value="1"/>
</dbReference>
<keyword evidence="3 7" id="KW-0732">Signal</keyword>
<dbReference type="Proteomes" id="UP001652660">
    <property type="component" value="Chromosome 1c"/>
</dbReference>
<gene>
    <name evidence="12" type="primary">LOC113720387</name>
</gene>
<comment type="similarity">
    <text evidence="1 6">Belongs to the peptidase S8 family.</text>
</comment>
<dbReference type="Gene3D" id="3.40.50.200">
    <property type="entry name" value="Peptidase S8/S53 domain"/>
    <property type="match status" value="1"/>
</dbReference>
<dbReference type="PROSITE" id="PS00137">
    <property type="entry name" value="SUBTILASE_HIS"/>
    <property type="match status" value="1"/>
</dbReference>
<evidence type="ECO:0000256" key="5">
    <source>
        <dbReference type="ARBA" id="ARBA00022825"/>
    </source>
</evidence>
<evidence type="ECO:0000313" key="12">
    <source>
        <dbReference type="RefSeq" id="XP_071932075.1"/>
    </source>
</evidence>
<evidence type="ECO:0000256" key="6">
    <source>
        <dbReference type="PROSITE-ProRule" id="PRU01240"/>
    </source>
</evidence>
<dbReference type="InterPro" id="IPR041469">
    <property type="entry name" value="Subtilisin-like_FN3"/>
</dbReference>